<protein>
    <submittedName>
        <fullName evidence="2">Outer membrane beta-barrel domain-containing protein</fullName>
    </submittedName>
</protein>
<reference evidence="2 3" key="1">
    <citation type="submission" date="2022-12" db="EMBL/GenBank/DDBJ databases">
        <title>Dasania phycosphaerae sp. nov., isolated from particulate material of the south coast of Korea.</title>
        <authorList>
            <person name="Jiang Y."/>
        </authorList>
    </citation>
    <scope>NUCLEOTIDE SEQUENCE [LARGE SCALE GENOMIC DNA]</scope>
    <source>
        <strain evidence="2 3">GY-19</strain>
    </source>
</reference>
<dbReference type="Proteomes" id="UP001069090">
    <property type="component" value="Unassembled WGS sequence"/>
</dbReference>
<dbReference type="EMBL" id="JAPTGG010000004">
    <property type="protein sequence ID" value="MCZ0864805.1"/>
    <property type="molecule type" value="Genomic_DNA"/>
</dbReference>
<comment type="caution">
    <text evidence="2">The sequence shown here is derived from an EMBL/GenBank/DDBJ whole genome shotgun (WGS) entry which is preliminary data.</text>
</comment>
<keyword evidence="3" id="KW-1185">Reference proteome</keyword>
<dbReference type="SUPFAM" id="SSF56925">
    <property type="entry name" value="OMPA-like"/>
    <property type="match status" value="1"/>
</dbReference>
<dbReference type="InterPro" id="IPR030820">
    <property type="entry name" value="OMP_myx_plus_Proteobacteria"/>
</dbReference>
<keyword evidence="1" id="KW-0732">Signal</keyword>
<gene>
    <name evidence="2" type="ORF">O0V09_06310</name>
</gene>
<evidence type="ECO:0000256" key="1">
    <source>
        <dbReference type="SAM" id="SignalP"/>
    </source>
</evidence>
<name>A0A9J6RLC4_9GAMM</name>
<sequence length="211" mass="24107">MDIRHKRILLILTWLSFSSAAVAQDDNEQVIIPDIDRREIGVDAIDSENFAISVHAGVISIEDFETTDLELYRFAWHVSEYIFFEASYSKAQGDLTSYEELVGGTPLFVEDQREFTQTNIAIGFNILPGHIHFSDRFNFNSNFYLTLGAGNTEFLGDDWATITYGGGYQLLLTDFLAVHIDVRDHIFDRETFGREETTNNIELSMGLSYFF</sequence>
<evidence type="ECO:0000313" key="3">
    <source>
        <dbReference type="Proteomes" id="UP001069090"/>
    </source>
</evidence>
<proteinExistence type="predicted"/>
<accession>A0A9J6RLC4</accession>
<evidence type="ECO:0000313" key="2">
    <source>
        <dbReference type="EMBL" id="MCZ0864805.1"/>
    </source>
</evidence>
<dbReference type="NCBIfam" id="TIGR04565">
    <property type="entry name" value="OMP_myx_plus"/>
    <property type="match status" value="1"/>
</dbReference>
<feature type="signal peptide" evidence="1">
    <location>
        <begin position="1"/>
        <end position="23"/>
    </location>
</feature>
<dbReference type="AlphaFoldDB" id="A0A9J6RLC4"/>
<dbReference type="RefSeq" id="WP_258330958.1">
    <property type="nucleotide sequence ID" value="NZ_JAPTGG010000004.1"/>
</dbReference>
<organism evidence="2 3">
    <name type="scientific">Dasania phycosphaerae</name>
    <dbReference type="NCBI Taxonomy" id="2950436"/>
    <lineage>
        <taxon>Bacteria</taxon>
        <taxon>Pseudomonadati</taxon>
        <taxon>Pseudomonadota</taxon>
        <taxon>Gammaproteobacteria</taxon>
        <taxon>Cellvibrionales</taxon>
        <taxon>Spongiibacteraceae</taxon>
        <taxon>Dasania</taxon>
    </lineage>
</organism>
<dbReference type="InterPro" id="IPR011250">
    <property type="entry name" value="OMP/PagP_B-barrel"/>
</dbReference>
<feature type="chain" id="PRO_5039917616" evidence="1">
    <location>
        <begin position="24"/>
        <end position="211"/>
    </location>
</feature>